<protein>
    <submittedName>
        <fullName evidence="1">Uncharacterized protein</fullName>
    </submittedName>
</protein>
<organism evidence="1 2">
    <name type="scientific">Gloeothece citriformis (strain PCC 7424)</name>
    <name type="common">Cyanothece sp. (strain PCC 7424)</name>
    <dbReference type="NCBI Taxonomy" id="65393"/>
    <lineage>
        <taxon>Bacteria</taxon>
        <taxon>Bacillati</taxon>
        <taxon>Cyanobacteriota</taxon>
        <taxon>Cyanophyceae</taxon>
        <taxon>Oscillatoriophycideae</taxon>
        <taxon>Chroococcales</taxon>
        <taxon>Aphanothecaceae</taxon>
        <taxon>Gloeothece</taxon>
        <taxon>Gloeothece citriformis</taxon>
    </lineage>
</organism>
<dbReference type="HOGENOM" id="CLU_3389031_0_0_3"/>
<gene>
    <name evidence="1" type="ordered locus">PCC7424_1104</name>
</gene>
<evidence type="ECO:0000313" key="2">
    <source>
        <dbReference type="Proteomes" id="UP000002384"/>
    </source>
</evidence>
<evidence type="ECO:0000313" key="1">
    <source>
        <dbReference type="EMBL" id="ACK69555.1"/>
    </source>
</evidence>
<dbReference type="AlphaFoldDB" id="B7KJV6"/>
<reference evidence="2" key="1">
    <citation type="journal article" date="2011" name="MBio">
        <title>Novel metabolic attributes of the genus Cyanothece, comprising a group of unicellular nitrogen-fixing Cyanobacteria.</title>
        <authorList>
            <person name="Bandyopadhyay A."/>
            <person name="Elvitigala T."/>
            <person name="Welsh E."/>
            <person name="Stockel J."/>
            <person name="Liberton M."/>
            <person name="Min H."/>
            <person name="Sherman L.A."/>
            <person name="Pakrasi H.B."/>
        </authorList>
    </citation>
    <scope>NUCLEOTIDE SEQUENCE [LARGE SCALE GENOMIC DNA]</scope>
    <source>
        <strain evidence="2">PCC 7424</strain>
    </source>
</reference>
<accession>B7KJV6</accession>
<dbReference type="Proteomes" id="UP000002384">
    <property type="component" value="Chromosome"/>
</dbReference>
<proteinExistence type="predicted"/>
<keyword evidence="2" id="KW-1185">Reference proteome</keyword>
<dbReference type="EMBL" id="CP001291">
    <property type="protein sequence ID" value="ACK69555.1"/>
    <property type="molecule type" value="Genomic_DNA"/>
</dbReference>
<dbReference type="KEGG" id="cyc:PCC7424_1104"/>
<name>B7KJV6_GLOC7</name>
<sequence>MRPRRIKDHILIFQKWYYLADERKKLPALSLR</sequence>